<dbReference type="EMBL" id="LTDL01000040">
    <property type="protein sequence ID" value="OAG29588.1"/>
    <property type="molecule type" value="Genomic_DNA"/>
</dbReference>
<keyword evidence="13" id="KW-1185">Reference proteome</keyword>
<dbReference type="Pfam" id="PF00393">
    <property type="entry name" value="6PGD"/>
    <property type="match status" value="1"/>
</dbReference>
<dbReference type="InterPro" id="IPR008927">
    <property type="entry name" value="6-PGluconate_DH-like_C_sf"/>
</dbReference>
<feature type="binding site" description="in other chain" evidence="8">
    <location>
        <begin position="185"/>
        <end position="186"/>
    </location>
    <ligand>
        <name>substrate</name>
        <note>ligand shared between dimeric partners</note>
    </ligand>
</feature>
<reference evidence="12 13" key="1">
    <citation type="submission" date="2016-02" db="EMBL/GenBank/DDBJ databases">
        <title>Discovery of a natural microsporidian pathogen with a broad tissue tropism in Caenorhabditis elegans.</title>
        <authorList>
            <person name="Luallen R.J."/>
            <person name="Reinke A.W."/>
            <person name="Tong L."/>
            <person name="Botts M.R."/>
            <person name="Felix M.-A."/>
            <person name="Troemel E.R."/>
        </authorList>
    </citation>
    <scope>NUCLEOTIDE SEQUENCE [LARGE SCALE GENOMIC DNA]</scope>
    <source>
        <strain evidence="12 13">JUm2807</strain>
    </source>
</reference>
<dbReference type="GO" id="GO:0006098">
    <property type="term" value="P:pentose-phosphate shunt"/>
    <property type="evidence" value="ECO:0007669"/>
    <property type="project" value="UniProtKB-UniPathway"/>
</dbReference>
<keyword evidence="3 6" id="KW-0560">Oxidoreductase</keyword>
<keyword evidence="5 6" id="KW-0570">Pentose shunt</keyword>
<gene>
    <name evidence="12" type="ORF">NEDG_00721</name>
</gene>
<feature type="binding site" evidence="9">
    <location>
        <begin position="7"/>
        <end position="12"/>
    </location>
    <ligand>
        <name>NADP(+)</name>
        <dbReference type="ChEBI" id="CHEBI:58349"/>
    </ligand>
</feature>
<evidence type="ECO:0000256" key="1">
    <source>
        <dbReference type="ARBA" id="ARBA00004874"/>
    </source>
</evidence>
<dbReference type="VEuPathDB" id="MicrosporidiaDB:NEDG_00721"/>
<dbReference type="Proteomes" id="UP000185944">
    <property type="component" value="Unassembled WGS sequence"/>
</dbReference>
<dbReference type="STRING" id="1805483.A0A177ECP0"/>
<feature type="active site" description="Proton acceptor" evidence="7">
    <location>
        <position position="182"/>
    </location>
</feature>
<keyword evidence="6 10" id="KW-0521">NADP</keyword>
<evidence type="ECO:0000256" key="4">
    <source>
        <dbReference type="ARBA" id="ARBA00023064"/>
    </source>
</evidence>
<evidence type="ECO:0000256" key="2">
    <source>
        <dbReference type="ARBA" id="ARBA00008419"/>
    </source>
</evidence>
<dbReference type="PIRSF" id="PIRSF000109">
    <property type="entry name" value="6PGD"/>
    <property type="match status" value="1"/>
</dbReference>
<keyword evidence="4 10" id="KW-0311">Gluconate utilization</keyword>
<evidence type="ECO:0000256" key="5">
    <source>
        <dbReference type="ARBA" id="ARBA00023126"/>
    </source>
</evidence>
<feature type="binding site" evidence="9">
    <location>
        <begin position="30"/>
        <end position="32"/>
    </location>
    <ligand>
        <name>NADP(+)</name>
        <dbReference type="ChEBI" id="CHEBI:58349"/>
    </ligand>
</feature>
<dbReference type="Gene3D" id="1.10.1040.10">
    <property type="entry name" value="N-(1-d-carboxylethyl)-l-norvaline Dehydrogenase, domain 2"/>
    <property type="match status" value="1"/>
</dbReference>
<comment type="catalytic activity">
    <reaction evidence="6 10">
        <text>6-phospho-D-gluconate + NADP(+) = D-ribulose 5-phosphate + CO2 + NADPH</text>
        <dbReference type="Rhea" id="RHEA:10116"/>
        <dbReference type="ChEBI" id="CHEBI:16526"/>
        <dbReference type="ChEBI" id="CHEBI:57783"/>
        <dbReference type="ChEBI" id="CHEBI:58121"/>
        <dbReference type="ChEBI" id="CHEBI:58349"/>
        <dbReference type="ChEBI" id="CHEBI:58759"/>
        <dbReference type="EC" id="1.1.1.44"/>
    </reaction>
</comment>
<dbReference type="InterPro" id="IPR006113">
    <property type="entry name" value="6PGDH_Gnd/GntZ"/>
</dbReference>
<dbReference type="GeneID" id="93647071"/>
<dbReference type="InterPro" id="IPR036291">
    <property type="entry name" value="NAD(P)-bd_dom_sf"/>
</dbReference>
<dbReference type="OrthoDB" id="434986at2759"/>
<evidence type="ECO:0000256" key="6">
    <source>
        <dbReference type="PIRNR" id="PIRNR000109"/>
    </source>
</evidence>
<dbReference type="InterPro" id="IPR006183">
    <property type="entry name" value="Pgluconate_DH"/>
</dbReference>
<evidence type="ECO:0000256" key="7">
    <source>
        <dbReference type="PIRSR" id="PIRSR000109-1"/>
    </source>
</evidence>
<dbReference type="UniPathway" id="UPA00115">
    <property type="reaction ID" value="UER00410"/>
</dbReference>
<feature type="binding site" description="in other chain" evidence="8">
    <location>
        <position position="283"/>
    </location>
    <ligand>
        <name>substrate</name>
        <note>ligand shared between dimeric partners</note>
    </ligand>
</feature>
<dbReference type="EC" id="1.1.1.44" evidence="6 10"/>
<dbReference type="InterPro" id="IPR006114">
    <property type="entry name" value="6PGDH_C"/>
</dbReference>
<dbReference type="PANTHER" id="PTHR11811">
    <property type="entry name" value="6-PHOSPHOGLUCONATE DEHYDROGENASE"/>
    <property type="match status" value="1"/>
</dbReference>
<comment type="subunit">
    <text evidence="6">Homodimer.</text>
</comment>
<evidence type="ECO:0000256" key="10">
    <source>
        <dbReference type="RuleBase" id="RU000485"/>
    </source>
</evidence>
<dbReference type="InterPro" id="IPR006115">
    <property type="entry name" value="6PGDH_NADP-bd"/>
</dbReference>
<dbReference type="AlphaFoldDB" id="A0A177ECP0"/>
<dbReference type="InterPro" id="IPR013328">
    <property type="entry name" value="6PGD_dom2"/>
</dbReference>
<dbReference type="Gene3D" id="1.20.5.320">
    <property type="entry name" value="6-Phosphogluconate Dehydrogenase, domain 3"/>
    <property type="match status" value="1"/>
</dbReference>
<evidence type="ECO:0000313" key="13">
    <source>
        <dbReference type="Proteomes" id="UP000185944"/>
    </source>
</evidence>
<comment type="caution">
    <text evidence="12">The sequence shown here is derived from an EMBL/GenBank/DDBJ whole genome shotgun (WGS) entry which is preliminary data.</text>
</comment>
<dbReference type="PRINTS" id="PR00076">
    <property type="entry name" value="6PGDHDRGNASE"/>
</dbReference>
<feature type="binding site" evidence="9">
    <location>
        <begin position="74"/>
        <end position="76"/>
    </location>
    <ligand>
        <name>NADP(+)</name>
        <dbReference type="ChEBI" id="CHEBI:58349"/>
    </ligand>
</feature>
<dbReference type="NCBIfam" id="NF006765">
    <property type="entry name" value="PRK09287.1"/>
    <property type="match status" value="1"/>
</dbReference>
<feature type="binding site" description="in other chain" evidence="8">
    <location>
        <begin position="127"/>
        <end position="129"/>
    </location>
    <ligand>
        <name>substrate</name>
        <note>ligand shared between dimeric partners</note>
    </ligand>
</feature>
<dbReference type="Pfam" id="PF03446">
    <property type="entry name" value="NAD_binding_2"/>
    <property type="match status" value="1"/>
</dbReference>
<proteinExistence type="inferred from homology"/>
<feature type="binding site" evidence="8">
    <location>
        <position position="434"/>
    </location>
    <ligand>
        <name>substrate</name>
        <note>ligand shared between dimeric partners</note>
    </ligand>
</feature>
<dbReference type="Gene3D" id="3.40.50.720">
    <property type="entry name" value="NAD(P)-binding Rossmann-like Domain"/>
    <property type="match status" value="1"/>
</dbReference>
<sequence>MDIGVIGVGVMGENLVMNMLDKGHSVAIYNRTHEKTTKLIGQVSSEKQDMAQGCASLEELVKALRQPRKILLMVKAGRVVDAFIEKLRPLLSKDDLIIDGGNSHFNDTTRRCQESAGHHYFIGCGISGGEEGARHGPSLMPGGDVLAWEGALPLFSSIAAVSTSKTPCCEWIGGEGSGHLVKTVHNGIEYAEMQILADMYQVLRGTRDPASIEQMLSGWRDKGTSGFLLEALQTVFKKAHNGQPIIDQIVDEAQQKGTGAWTAEEGLRAGVPIPTISEAVTSRVISSMKQVRTSLGSLPSGAEASSEGFTEGELMKAFMLCRAISYTQGLNLIKKVSSTNGWGIDLSVLCRVWSNGCIIRSEFLDVLSRMTASEVLESSVDFVLIATDGIAPLRKVVSHAISTGVAVPCLSTSLSYYDALRTEEGPGNLIQALRDFFGAHTLLLKGETEPVHIDWSMAVQ</sequence>
<feature type="domain" description="6-phosphogluconate dehydrogenase C-terminal" evidence="11">
    <location>
        <begin position="178"/>
        <end position="456"/>
    </location>
</feature>
<comment type="similarity">
    <text evidence="2 6 10">Belongs to the 6-phosphogluconate dehydrogenase family.</text>
</comment>
<evidence type="ECO:0000256" key="3">
    <source>
        <dbReference type="ARBA" id="ARBA00023002"/>
    </source>
</evidence>
<dbReference type="SMART" id="SM01350">
    <property type="entry name" value="6PGD"/>
    <property type="match status" value="1"/>
</dbReference>
<dbReference type="NCBIfam" id="TIGR00873">
    <property type="entry name" value="gnd"/>
    <property type="match status" value="1"/>
</dbReference>
<dbReference type="SUPFAM" id="SSF51735">
    <property type="entry name" value="NAD(P)-binding Rossmann-fold domains"/>
    <property type="match status" value="1"/>
</dbReference>
<feature type="binding site" description="in other chain" evidence="8">
    <location>
        <position position="190"/>
    </location>
    <ligand>
        <name>substrate</name>
        <note>ligand shared between dimeric partners</note>
    </ligand>
</feature>
<comment type="function">
    <text evidence="6">Catalyzes the oxidative decarboxylation of 6-phosphogluconate to ribulose 5-phosphate and CO(2), with concomitant reduction of NADP to NADPH.</text>
</comment>
<organism evidence="12 13">
    <name type="scientific">Nematocida displodere</name>
    <dbReference type="NCBI Taxonomy" id="1805483"/>
    <lineage>
        <taxon>Eukaryota</taxon>
        <taxon>Fungi</taxon>
        <taxon>Fungi incertae sedis</taxon>
        <taxon>Microsporidia</taxon>
        <taxon>Nematocida</taxon>
    </lineage>
</organism>
<dbReference type="RefSeq" id="XP_067544236.1">
    <property type="nucleotide sequence ID" value="XM_067688139.1"/>
</dbReference>
<feature type="binding site" description="in other chain" evidence="8">
    <location>
        <position position="256"/>
    </location>
    <ligand>
        <name>substrate</name>
        <note>ligand shared between dimeric partners</note>
    </ligand>
</feature>
<protein>
    <recommendedName>
        <fullName evidence="6 10">6-phosphogluconate dehydrogenase, decarboxylating</fullName>
        <ecNumber evidence="6 10">1.1.1.44</ecNumber>
    </recommendedName>
</protein>
<evidence type="ECO:0000259" key="11">
    <source>
        <dbReference type="SMART" id="SM01350"/>
    </source>
</evidence>
<dbReference type="GO" id="GO:0004616">
    <property type="term" value="F:phosphogluconate dehydrogenase (decarboxylating) activity"/>
    <property type="evidence" value="ECO:0007669"/>
    <property type="project" value="UniProtKB-EC"/>
</dbReference>
<comment type="pathway">
    <text evidence="1 6 10">Carbohydrate degradation; pentose phosphate pathway; D-ribulose 5-phosphate from D-glucose 6-phosphate (oxidative stage): step 3/3.</text>
</comment>
<feature type="active site" description="Proton donor" evidence="7">
    <location>
        <position position="189"/>
    </location>
</feature>
<name>A0A177ECP0_9MICR</name>
<accession>A0A177ECP0</accession>
<evidence type="ECO:0000313" key="12">
    <source>
        <dbReference type="EMBL" id="OAG29588.1"/>
    </source>
</evidence>
<feature type="binding site" description="in other chain" evidence="8">
    <location>
        <position position="102"/>
    </location>
    <ligand>
        <name>substrate</name>
        <note>ligand shared between dimeric partners</note>
    </ligand>
</feature>
<dbReference type="SUPFAM" id="SSF48179">
    <property type="entry name" value="6-phosphogluconate dehydrogenase C-terminal domain-like"/>
    <property type="match status" value="1"/>
</dbReference>
<feature type="binding site" evidence="8">
    <location>
        <position position="440"/>
    </location>
    <ligand>
        <name>substrate</name>
        <note>ligand shared between dimeric partners</note>
    </ligand>
</feature>
<dbReference type="GO" id="GO:0019521">
    <property type="term" value="P:D-gluconate metabolic process"/>
    <property type="evidence" value="ECO:0007669"/>
    <property type="project" value="UniProtKB-KW"/>
</dbReference>
<evidence type="ECO:0000256" key="9">
    <source>
        <dbReference type="PIRSR" id="PIRSR000109-3"/>
    </source>
</evidence>
<feature type="binding site" evidence="9">
    <location>
        <position position="102"/>
    </location>
    <ligand>
        <name>NADP(+)</name>
        <dbReference type="ChEBI" id="CHEBI:58349"/>
    </ligand>
</feature>
<evidence type="ECO:0000256" key="8">
    <source>
        <dbReference type="PIRSR" id="PIRSR000109-2"/>
    </source>
</evidence>
<dbReference type="GO" id="GO:0050661">
    <property type="term" value="F:NADP binding"/>
    <property type="evidence" value="ECO:0007669"/>
    <property type="project" value="InterPro"/>
</dbReference>